<sequence length="186" mass="20764">MELHNVAGQALAEHIAQPTTTSFNNLQEGFGMQRRGSGLRYVGLYRPGKHPGGPISPPPDFILSGEYIAHDPHGSSSNFNTLEGEWYWRSKILAACGRVRVKSAERSDCPLRSPAVDRLARPRGARPRPPPAPLQLLPAPLSAESRVFTSRRLHGISELFNWPIHFPLRLPAPKRLTDRPGYWHAR</sequence>
<organism evidence="2 3">
    <name type="scientific">Plutella xylostella</name>
    <name type="common">Diamondback moth</name>
    <name type="synonym">Plutella maculipennis</name>
    <dbReference type="NCBI Taxonomy" id="51655"/>
    <lineage>
        <taxon>Eukaryota</taxon>
        <taxon>Metazoa</taxon>
        <taxon>Ecdysozoa</taxon>
        <taxon>Arthropoda</taxon>
        <taxon>Hexapoda</taxon>
        <taxon>Insecta</taxon>
        <taxon>Pterygota</taxon>
        <taxon>Neoptera</taxon>
        <taxon>Endopterygota</taxon>
        <taxon>Lepidoptera</taxon>
        <taxon>Glossata</taxon>
        <taxon>Ditrysia</taxon>
        <taxon>Yponomeutoidea</taxon>
        <taxon>Plutellidae</taxon>
        <taxon>Plutella</taxon>
    </lineage>
</organism>
<name>A0ABQ7R767_PLUXY</name>
<accession>A0ABQ7R767</accession>
<evidence type="ECO:0000313" key="3">
    <source>
        <dbReference type="Proteomes" id="UP000823941"/>
    </source>
</evidence>
<protein>
    <submittedName>
        <fullName evidence="2">Uncharacterized protein</fullName>
    </submittedName>
</protein>
<evidence type="ECO:0000313" key="2">
    <source>
        <dbReference type="EMBL" id="KAG7313078.1"/>
    </source>
</evidence>
<gene>
    <name evidence="2" type="ORF">JYU34_000157</name>
</gene>
<keyword evidence="3" id="KW-1185">Reference proteome</keyword>
<dbReference type="Proteomes" id="UP000823941">
    <property type="component" value="Chromosome 1"/>
</dbReference>
<reference evidence="2 3" key="1">
    <citation type="submission" date="2021-06" db="EMBL/GenBank/DDBJ databases">
        <title>A haploid diamondback moth (Plutella xylostella L.) genome assembly resolves 31 chromosomes and identifies a diamide resistance mutation.</title>
        <authorList>
            <person name="Ward C.M."/>
            <person name="Perry K.D."/>
            <person name="Baker G."/>
            <person name="Powis K."/>
            <person name="Heckel D.G."/>
            <person name="Baxter S.W."/>
        </authorList>
    </citation>
    <scope>NUCLEOTIDE SEQUENCE [LARGE SCALE GENOMIC DNA]</scope>
    <source>
        <strain evidence="2 3">LV</strain>
        <tissue evidence="2">Single pupa</tissue>
    </source>
</reference>
<dbReference type="EMBL" id="JAHIBW010000001">
    <property type="protein sequence ID" value="KAG7313078.1"/>
    <property type="molecule type" value="Genomic_DNA"/>
</dbReference>
<comment type="caution">
    <text evidence="2">The sequence shown here is derived from an EMBL/GenBank/DDBJ whole genome shotgun (WGS) entry which is preliminary data.</text>
</comment>
<feature type="region of interest" description="Disordered" evidence="1">
    <location>
        <begin position="115"/>
        <end position="135"/>
    </location>
</feature>
<proteinExistence type="predicted"/>
<evidence type="ECO:0000256" key="1">
    <source>
        <dbReference type="SAM" id="MobiDB-lite"/>
    </source>
</evidence>